<evidence type="ECO:0000259" key="6">
    <source>
        <dbReference type="PROSITE" id="PS50109"/>
    </source>
</evidence>
<accession>A0A1H3VPN1</accession>
<dbReference type="SUPFAM" id="SSF55874">
    <property type="entry name" value="ATPase domain of HSP90 chaperone/DNA topoisomerase II/histidine kinase"/>
    <property type="match status" value="1"/>
</dbReference>
<feature type="domain" description="PAS" evidence="7">
    <location>
        <begin position="245"/>
        <end position="290"/>
    </location>
</feature>
<dbReference type="Pfam" id="PF01590">
    <property type="entry name" value="GAF"/>
    <property type="match status" value="1"/>
</dbReference>
<name>A0A1H3VPN1_9EURY</name>
<dbReference type="Proteomes" id="UP000236755">
    <property type="component" value="Unassembled WGS sequence"/>
</dbReference>
<evidence type="ECO:0000313" key="10">
    <source>
        <dbReference type="Proteomes" id="UP000236755"/>
    </source>
</evidence>
<evidence type="ECO:0000256" key="5">
    <source>
        <dbReference type="ARBA" id="ARBA00022777"/>
    </source>
</evidence>
<dbReference type="CDD" id="cd00075">
    <property type="entry name" value="HATPase"/>
    <property type="match status" value="1"/>
</dbReference>
<dbReference type="Gene3D" id="3.30.450.20">
    <property type="entry name" value="PAS domain"/>
    <property type="match status" value="3"/>
</dbReference>
<dbReference type="Pfam" id="PF02518">
    <property type="entry name" value="HATPase_c"/>
    <property type="match status" value="1"/>
</dbReference>
<keyword evidence="10" id="KW-1185">Reference proteome</keyword>
<dbReference type="Pfam" id="PF08448">
    <property type="entry name" value="PAS_4"/>
    <property type="match status" value="1"/>
</dbReference>
<dbReference type="SUPFAM" id="SSF55785">
    <property type="entry name" value="PYP-like sensor domain (PAS domain)"/>
    <property type="match status" value="3"/>
</dbReference>
<dbReference type="GO" id="GO:0006355">
    <property type="term" value="P:regulation of DNA-templated transcription"/>
    <property type="evidence" value="ECO:0007669"/>
    <property type="project" value="InterPro"/>
</dbReference>
<dbReference type="STRING" id="555874.SAMN04488065_0110"/>
<dbReference type="InterPro" id="IPR036890">
    <property type="entry name" value="HATPase_C_sf"/>
</dbReference>
<dbReference type="PANTHER" id="PTHR43304:SF1">
    <property type="entry name" value="PAC DOMAIN-CONTAINING PROTEIN"/>
    <property type="match status" value="1"/>
</dbReference>
<dbReference type="EMBL" id="FNQT01000001">
    <property type="protein sequence ID" value="SDZ76204.1"/>
    <property type="molecule type" value="Genomic_DNA"/>
</dbReference>
<dbReference type="SMART" id="SM00065">
    <property type="entry name" value="GAF"/>
    <property type="match status" value="2"/>
</dbReference>
<dbReference type="Pfam" id="PF13185">
    <property type="entry name" value="GAF_2"/>
    <property type="match status" value="1"/>
</dbReference>
<sequence>MQWPATGGISNMSGIHDSRDEVFERVDDAFFALDDAWRFTYLNDRAEEVLDVDQSVVGESVWDEFEAAVDTTFQYEYERAMETQESVSFEEYYPPLDSWFEVTAYPSETGLSVYFRDVTERRERERELERYETIVETVHEGIYVVDEDGTFAMVNEAYAEMLGYDRTELLDASVSTVVSEETVQRAAALYDELVETERETATMTATLTRKDGGTLVAEATFSLLPTGERVGIVRDITEEQAREQKLELFERIVETVEDGVYAISDDDRFIVVNEALCEMTGYDREELLGKKPSHIRDEWIGERAEELVAEVLDGEREEGAIEFDLNTKGGEHLSVEARVTPFSITQGTGRCGVVRDISERKERERELRDRIRQQQVVTELGKQALETQDIDHLMDEAARLVAETLDTDYAKVLELTDAGDELLLRQGVGWDEGIVGEATVSAVDRDSQAAHTLDATHPIVVDDLTTETRFSGPDLLTDHDVRSGISTIVGPTGDPWGVLGTHDTARREFSQHEVSFVQSVANILGAAIDRHQGQEELRRQHERLSAISDIDSLVHGLSESMFGLSTQEDIRELICERLADSDSYEFAWIGTVEDGDVVVDAEAGVEDYLDDVTLSMDDPPGEQGPAVRAHATGEMHAVPDVETDPRYEEWREHAREYGYRAAASIPLLDDGEMCGSLNLYSARSEAFSDEEREALQRLGSIIAYAFSSVERDRELQRERNRLEFMNRLLRHNLLNSLNVVEARLEMLDGRVDFEVATHLDTALGRTREMIDFVETIRKITKVIGENDGVDQELGPIDIQEAVETRVEHASDRHPEAEFDVADLPSVDVVADDLLSEVLDNVLVNAAQHNPHSDPTVWVDVTATDDEVVVSVADDGPGIPDEQKADIFRREAKTFDDPGSGFGLYLVREIMDSYGGEITVEDNDPEGARFRLTFQRA</sequence>
<dbReference type="PROSITE" id="PS50109">
    <property type="entry name" value="HIS_KIN"/>
    <property type="match status" value="1"/>
</dbReference>
<dbReference type="InterPro" id="IPR000014">
    <property type="entry name" value="PAS"/>
</dbReference>
<evidence type="ECO:0000259" key="8">
    <source>
        <dbReference type="PROSITE" id="PS50113"/>
    </source>
</evidence>
<keyword evidence="3" id="KW-0597">Phosphoprotein</keyword>
<dbReference type="InterPro" id="IPR029016">
    <property type="entry name" value="GAF-like_dom_sf"/>
</dbReference>
<dbReference type="PRINTS" id="PR00344">
    <property type="entry name" value="BCTRLSENSOR"/>
</dbReference>
<proteinExistence type="predicted"/>
<dbReference type="SUPFAM" id="SSF55781">
    <property type="entry name" value="GAF domain-like"/>
    <property type="match status" value="2"/>
</dbReference>
<evidence type="ECO:0000256" key="2">
    <source>
        <dbReference type="ARBA" id="ARBA00012438"/>
    </source>
</evidence>
<evidence type="ECO:0000256" key="1">
    <source>
        <dbReference type="ARBA" id="ARBA00000085"/>
    </source>
</evidence>
<dbReference type="PROSITE" id="PS50113">
    <property type="entry name" value="PAC"/>
    <property type="match status" value="1"/>
</dbReference>
<dbReference type="AlphaFoldDB" id="A0A1H3VPN1"/>
<evidence type="ECO:0000256" key="4">
    <source>
        <dbReference type="ARBA" id="ARBA00022679"/>
    </source>
</evidence>
<protein>
    <recommendedName>
        <fullName evidence="2">histidine kinase</fullName>
        <ecNumber evidence="2">2.7.13.3</ecNumber>
    </recommendedName>
</protein>
<dbReference type="GO" id="GO:0004673">
    <property type="term" value="F:protein histidine kinase activity"/>
    <property type="evidence" value="ECO:0007669"/>
    <property type="project" value="UniProtKB-EC"/>
</dbReference>
<evidence type="ECO:0000259" key="7">
    <source>
        <dbReference type="PROSITE" id="PS50112"/>
    </source>
</evidence>
<dbReference type="InterPro" id="IPR052162">
    <property type="entry name" value="Sensor_kinase/Photoreceptor"/>
</dbReference>
<gene>
    <name evidence="9" type="ORF">SAMN04488065_0110</name>
</gene>
<organism evidence="9 10">
    <name type="scientific">Haloplanus vescus</name>
    <dbReference type="NCBI Taxonomy" id="555874"/>
    <lineage>
        <taxon>Archaea</taxon>
        <taxon>Methanobacteriati</taxon>
        <taxon>Methanobacteriota</taxon>
        <taxon>Stenosarchaea group</taxon>
        <taxon>Halobacteria</taxon>
        <taxon>Halobacteriales</taxon>
        <taxon>Haloferacaceae</taxon>
        <taxon>Haloplanus</taxon>
    </lineage>
</organism>
<dbReference type="SMART" id="SM00091">
    <property type="entry name" value="PAS"/>
    <property type="match status" value="3"/>
</dbReference>
<dbReference type="SMART" id="SM00387">
    <property type="entry name" value="HATPase_c"/>
    <property type="match status" value="1"/>
</dbReference>
<evidence type="ECO:0000256" key="3">
    <source>
        <dbReference type="ARBA" id="ARBA00022553"/>
    </source>
</evidence>
<feature type="domain" description="Histidine kinase" evidence="6">
    <location>
        <begin position="728"/>
        <end position="936"/>
    </location>
</feature>
<dbReference type="InterPro" id="IPR003594">
    <property type="entry name" value="HATPase_dom"/>
</dbReference>
<dbReference type="InterPro" id="IPR013767">
    <property type="entry name" value="PAS_fold"/>
</dbReference>
<dbReference type="Pfam" id="PF00989">
    <property type="entry name" value="PAS"/>
    <property type="match status" value="2"/>
</dbReference>
<dbReference type="InterPro" id="IPR005467">
    <property type="entry name" value="His_kinase_dom"/>
</dbReference>
<evidence type="ECO:0000313" key="9">
    <source>
        <dbReference type="EMBL" id="SDZ76204.1"/>
    </source>
</evidence>
<dbReference type="PANTHER" id="PTHR43304">
    <property type="entry name" value="PHYTOCHROME-LIKE PROTEIN CPH1"/>
    <property type="match status" value="1"/>
</dbReference>
<dbReference type="EC" id="2.7.13.3" evidence="2"/>
<dbReference type="InterPro" id="IPR000700">
    <property type="entry name" value="PAS-assoc_C"/>
</dbReference>
<keyword evidence="5" id="KW-0418">Kinase</keyword>
<reference evidence="9 10" key="1">
    <citation type="submission" date="2016-10" db="EMBL/GenBank/DDBJ databases">
        <authorList>
            <person name="de Groot N.N."/>
        </authorList>
    </citation>
    <scope>NUCLEOTIDE SEQUENCE [LARGE SCALE GENOMIC DNA]</scope>
    <source>
        <strain evidence="9 10">CGMCC 1.8712</strain>
    </source>
</reference>
<feature type="domain" description="PAS" evidence="7">
    <location>
        <begin position="127"/>
        <end position="197"/>
    </location>
</feature>
<dbReference type="NCBIfam" id="TIGR00229">
    <property type="entry name" value="sensory_box"/>
    <property type="match status" value="2"/>
</dbReference>
<keyword evidence="4" id="KW-0808">Transferase</keyword>
<dbReference type="InterPro" id="IPR003018">
    <property type="entry name" value="GAF"/>
</dbReference>
<dbReference type="InterPro" id="IPR004358">
    <property type="entry name" value="Sig_transdc_His_kin-like_C"/>
</dbReference>
<dbReference type="Gene3D" id="3.30.450.40">
    <property type="match status" value="2"/>
</dbReference>
<dbReference type="CDD" id="cd00130">
    <property type="entry name" value="PAS"/>
    <property type="match status" value="3"/>
</dbReference>
<dbReference type="InterPro" id="IPR035965">
    <property type="entry name" value="PAS-like_dom_sf"/>
</dbReference>
<dbReference type="InterPro" id="IPR013656">
    <property type="entry name" value="PAS_4"/>
</dbReference>
<dbReference type="PROSITE" id="PS50112">
    <property type="entry name" value="PAS"/>
    <property type="match status" value="2"/>
</dbReference>
<comment type="catalytic activity">
    <reaction evidence="1">
        <text>ATP + protein L-histidine = ADP + protein N-phospho-L-histidine.</text>
        <dbReference type="EC" id="2.7.13.3"/>
    </reaction>
</comment>
<dbReference type="Gene3D" id="3.30.565.10">
    <property type="entry name" value="Histidine kinase-like ATPase, C-terminal domain"/>
    <property type="match status" value="1"/>
</dbReference>
<feature type="domain" description="PAC" evidence="8">
    <location>
        <begin position="319"/>
        <end position="369"/>
    </location>
</feature>